<evidence type="ECO:0000256" key="6">
    <source>
        <dbReference type="SAM" id="MobiDB-lite"/>
    </source>
</evidence>
<organism evidence="8">
    <name type="scientific">Rhodotorula toruloides</name>
    <name type="common">Yeast</name>
    <name type="synonym">Rhodosporidium toruloides</name>
    <dbReference type="NCBI Taxonomy" id="5286"/>
    <lineage>
        <taxon>Eukaryota</taxon>
        <taxon>Fungi</taxon>
        <taxon>Dikarya</taxon>
        <taxon>Basidiomycota</taxon>
        <taxon>Pucciniomycotina</taxon>
        <taxon>Microbotryomycetes</taxon>
        <taxon>Sporidiobolales</taxon>
        <taxon>Sporidiobolaceae</taxon>
        <taxon>Rhodotorula</taxon>
    </lineage>
</organism>
<accession>A0A061B6P9</accession>
<dbReference type="NCBIfam" id="TIGR02961">
    <property type="entry name" value="allantoicase"/>
    <property type="match status" value="1"/>
</dbReference>
<dbReference type="Gene3D" id="2.60.120.260">
    <property type="entry name" value="Galactose-binding domain-like"/>
    <property type="match status" value="2"/>
</dbReference>
<dbReference type="HAMAP" id="MF_00813">
    <property type="entry name" value="Allantoicase"/>
    <property type="match status" value="1"/>
</dbReference>
<dbReference type="Gene3D" id="2.60.120.480">
    <property type="entry name" value="Ureidoglycolate hydrolase"/>
    <property type="match status" value="1"/>
</dbReference>
<dbReference type="InterPro" id="IPR015908">
    <property type="entry name" value="Allantoicase_dom"/>
</dbReference>
<evidence type="ECO:0000256" key="5">
    <source>
        <dbReference type="ARBA" id="ARBA00047684"/>
    </source>
</evidence>
<sequence>MTVHAPSTAKLNGDTGAARPIPLDQFDSVFGSLIELSSEALGGKAVDVSDEFFCAAQNLLKVPPSVSMKGQFGPNGALFDGWESRRHNPTYDWTIIKLGALGSIVGCDVDTGHFSGNESPASGVWGACVPEGESIKEDSPLWTPLLPVTPLGPAQRHLFLLSHPSSPVTHLKLTMHPDGGLGRFRAYGHVIPPPPPAKPTGEAVDLAYVLNGGTVTGESDQHFGRGGNLILPGRGKDMGDGWETRRSRGRLGTGKGDWVVVKLAEPGYLEWVDIDTLHFVGNFPNSAELYGIISSEECPPQTDAGWTRILDNTKLGPHRHHYYQLSHPDKAWTHVRLDIHPDGGVKRLRLYGRPKSQYPNYSALLPLPHPAESEKTVNGAPNGVSASYTSSSSRSVPKIPAVPLTPSAFAPYGSVIQSYPDERSAPKEIKIKTVNFGTARKFNHLAPVEYVAPPAGRFGGKDVPEGQVNFCVFRCEPQNGVRRSEAGKQQWDVKVLERHEFSTQAFVPMGGAKEGEGKYLVLVALPGPDGQPDLSTLRAFMASHAQGISYHVNVWHHPLISLGDDKQDFACVVHETGVPEVDCEIKWFEEGTVAVVEEV</sequence>
<dbReference type="AlphaFoldDB" id="A0A061B6P9"/>
<dbReference type="InterPro" id="IPR011051">
    <property type="entry name" value="RmlC_Cupin_sf"/>
</dbReference>
<evidence type="ECO:0000256" key="1">
    <source>
        <dbReference type="ARBA" id="ARBA00009242"/>
    </source>
</evidence>
<keyword evidence="3" id="KW-0659">Purine metabolism</keyword>
<evidence type="ECO:0000313" key="8">
    <source>
        <dbReference type="EMBL" id="CDR45051.1"/>
    </source>
</evidence>
<dbReference type="GO" id="GO:0000256">
    <property type="term" value="P:allantoin catabolic process"/>
    <property type="evidence" value="ECO:0007669"/>
    <property type="project" value="InterPro"/>
</dbReference>
<feature type="region of interest" description="Disordered" evidence="6">
    <location>
        <begin position="372"/>
        <end position="396"/>
    </location>
</feature>
<dbReference type="Pfam" id="PF04115">
    <property type="entry name" value="Ureidogly_lyase"/>
    <property type="match status" value="1"/>
</dbReference>
<feature type="region of interest" description="Disordered" evidence="6">
    <location>
        <begin position="221"/>
        <end position="248"/>
    </location>
</feature>
<evidence type="ECO:0000256" key="4">
    <source>
        <dbReference type="ARBA" id="ARBA00023239"/>
    </source>
</evidence>
<feature type="domain" description="Allantoicase" evidence="7">
    <location>
        <begin position="42"/>
        <end position="190"/>
    </location>
</feature>
<gene>
    <name evidence="8" type="ORF">RHTO0S_10e04544g</name>
</gene>
<dbReference type="GO" id="GO:0004037">
    <property type="term" value="F:allantoicase activity"/>
    <property type="evidence" value="ECO:0007669"/>
    <property type="project" value="InterPro"/>
</dbReference>
<dbReference type="InterPro" id="IPR008979">
    <property type="entry name" value="Galactose-bd-like_sf"/>
</dbReference>
<dbReference type="InterPro" id="IPR047233">
    <property type="entry name" value="UAH_cupin"/>
</dbReference>
<comment type="similarity">
    <text evidence="1">Belongs to the allantoicase family.</text>
</comment>
<proteinExistence type="inferred from homology"/>
<evidence type="ECO:0000259" key="7">
    <source>
        <dbReference type="Pfam" id="PF03561"/>
    </source>
</evidence>
<comment type="catalytic activity">
    <reaction evidence="5">
        <text>(S)-ureidoglycolate = urea + glyoxylate</text>
        <dbReference type="Rhea" id="RHEA:11304"/>
        <dbReference type="ChEBI" id="CHEBI:16199"/>
        <dbReference type="ChEBI" id="CHEBI:36655"/>
        <dbReference type="ChEBI" id="CHEBI:57296"/>
        <dbReference type="EC" id="4.3.2.3"/>
    </reaction>
</comment>
<dbReference type="InterPro" id="IPR024060">
    <property type="entry name" value="Ureidoglycolate_lyase_dom_sf"/>
</dbReference>
<comment type="subunit">
    <text evidence="2">Homodimer.</text>
</comment>
<feature type="compositionally biased region" description="Low complexity" evidence="6">
    <location>
        <begin position="385"/>
        <end position="395"/>
    </location>
</feature>
<dbReference type="GO" id="GO:0006144">
    <property type="term" value="P:purine nucleobase metabolic process"/>
    <property type="evidence" value="ECO:0007669"/>
    <property type="project" value="UniProtKB-KW"/>
</dbReference>
<dbReference type="Pfam" id="PF03561">
    <property type="entry name" value="Allantoicase"/>
    <property type="match status" value="2"/>
</dbReference>
<name>A0A061B6P9_RHOTO</name>
<dbReference type="CDD" id="cd20298">
    <property type="entry name" value="cupin_UAH"/>
    <property type="match status" value="1"/>
</dbReference>
<dbReference type="SUPFAM" id="SSF51182">
    <property type="entry name" value="RmlC-like cupins"/>
    <property type="match status" value="1"/>
</dbReference>
<feature type="domain" description="Allantoicase" evidence="7">
    <location>
        <begin position="212"/>
        <end position="354"/>
    </location>
</feature>
<dbReference type="InterPro" id="IPR007247">
    <property type="entry name" value="Ureidogly_lyase"/>
</dbReference>
<protein>
    <submittedName>
        <fullName evidence="8">RHTO0S10e04544g1_1</fullName>
    </submittedName>
</protein>
<evidence type="ECO:0000256" key="3">
    <source>
        <dbReference type="ARBA" id="ARBA00022631"/>
    </source>
</evidence>
<dbReference type="PANTHER" id="PTHR12045">
    <property type="entry name" value="ALLANTOICASE"/>
    <property type="match status" value="1"/>
</dbReference>
<keyword evidence="4" id="KW-0456">Lyase</keyword>
<dbReference type="GO" id="GO:0050385">
    <property type="term" value="F:ureidoglycolate lyase activity"/>
    <property type="evidence" value="ECO:0007669"/>
    <property type="project" value="UniProtKB-EC"/>
</dbReference>
<dbReference type="GO" id="GO:0004848">
    <property type="term" value="F:ureidoglycolate hydrolase activity"/>
    <property type="evidence" value="ECO:0007669"/>
    <property type="project" value="InterPro"/>
</dbReference>
<dbReference type="EMBL" id="LK052945">
    <property type="protein sequence ID" value="CDR45051.1"/>
    <property type="molecule type" value="Genomic_DNA"/>
</dbReference>
<reference evidence="8" key="1">
    <citation type="journal article" date="2014" name="Genome Announc.">
        <title>Draft genome sequence of Rhodosporidium toruloides CECT1137, an oleaginous yeast of biotechnological interest.</title>
        <authorList>
            <person name="Morin N."/>
            <person name="Calcas X."/>
            <person name="Devillers H."/>
            <person name="Durrens P."/>
            <person name="Sherman D.J."/>
            <person name="Nicaud J.-M."/>
            <person name="Neuveglise C."/>
        </authorList>
    </citation>
    <scope>NUCLEOTIDE SEQUENCE</scope>
    <source>
        <strain evidence="8">CECT1137</strain>
    </source>
</reference>
<dbReference type="SUPFAM" id="SSF49785">
    <property type="entry name" value="Galactose-binding domain-like"/>
    <property type="match status" value="2"/>
</dbReference>
<feature type="compositionally biased region" description="Basic and acidic residues" evidence="6">
    <location>
        <begin position="234"/>
        <end position="246"/>
    </location>
</feature>
<dbReference type="OrthoDB" id="10266039at2759"/>
<dbReference type="PANTHER" id="PTHR12045:SF3">
    <property type="entry name" value="INACTIVE ALLANTOICASE-RELATED"/>
    <property type="match status" value="1"/>
</dbReference>
<evidence type="ECO:0000256" key="2">
    <source>
        <dbReference type="ARBA" id="ARBA00011738"/>
    </source>
</evidence>
<dbReference type="InterPro" id="IPR005164">
    <property type="entry name" value="Allantoicase"/>
</dbReference>